<dbReference type="PANTHER" id="PTHR43228:SF18">
    <property type="entry name" value="RESPONSE REGULATORY DOMAIN-CONTAINING PROTEIN"/>
    <property type="match status" value="1"/>
</dbReference>
<sequence length="130" mass="14755">MRKKKESRGDKMEKNMSMIYKKKLTVLIVDDDQSRRTLHLGIIQMAGAFAYMARNAEEAVNLHRNGDSFNLIIIDNQWSSHMKVTSMIVGMTSREDENRACMEAGVDHCLVKPLTFGKMASIIDQLKCSS</sequence>
<evidence type="ECO:0000256" key="1">
    <source>
        <dbReference type="PROSITE-ProRule" id="PRU00169"/>
    </source>
</evidence>
<feature type="domain" description="Response regulatory" evidence="2">
    <location>
        <begin position="25"/>
        <end position="127"/>
    </location>
</feature>
<feature type="modified residue" description="4-aspartylphosphate" evidence="1">
    <location>
        <position position="75"/>
    </location>
</feature>
<gene>
    <name evidence="3" type="ORF">CARUB_v10016056mg</name>
</gene>
<proteinExistence type="predicted"/>
<keyword evidence="4" id="KW-1185">Reference proteome</keyword>
<protein>
    <recommendedName>
        <fullName evidence="2">Response regulatory domain-containing protein</fullName>
    </recommendedName>
</protein>
<dbReference type="STRING" id="81985.R0GAZ3"/>
<dbReference type="EMBL" id="KB870807">
    <property type="protein sequence ID" value="EOA32751.1"/>
    <property type="molecule type" value="Genomic_DNA"/>
</dbReference>
<name>R0GAZ3_9BRAS</name>
<dbReference type="AlphaFoldDB" id="R0GAZ3"/>
<dbReference type="PROSITE" id="PS50110">
    <property type="entry name" value="RESPONSE_REGULATORY"/>
    <property type="match status" value="1"/>
</dbReference>
<evidence type="ECO:0000313" key="4">
    <source>
        <dbReference type="Proteomes" id="UP000029121"/>
    </source>
</evidence>
<dbReference type="InterPro" id="IPR011006">
    <property type="entry name" value="CheY-like_superfamily"/>
</dbReference>
<evidence type="ECO:0000313" key="3">
    <source>
        <dbReference type="EMBL" id="EOA32751.1"/>
    </source>
</evidence>
<dbReference type="Gene3D" id="3.40.50.2300">
    <property type="match status" value="1"/>
</dbReference>
<dbReference type="SUPFAM" id="SSF52172">
    <property type="entry name" value="CheY-like"/>
    <property type="match status" value="1"/>
</dbReference>
<dbReference type="InterPro" id="IPR001789">
    <property type="entry name" value="Sig_transdc_resp-reg_receiver"/>
</dbReference>
<accession>R0GAZ3</accession>
<dbReference type="GO" id="GO:0000160">
    <property type="term" value="P:phosphorelay signal transduction system"/>
    <property type="evidence" value="ECO:0007669"/>
    <property type="project" value="InterPro"/>
</dbReference>
<dbReference type="eggNOG" id="KOG0519">
    <property type="taxonomic scope" value="Eukaryota"/>
</dbReference>
<keyword evidence="1" id="KW-0597">Phosphoprotein</keyword>
<dbReference type="SMART" id="SM00448">
    <property type="entry name" value="REC"/>
    <property type="match status" value="1"/>
</dbReference>
<organism evidence="3 4">
    <name type="scientific">Capsella rubella</name>
    <dbReference type="NCBI Taxonomy" id="81985"/>
    <lineage>
        <taxon>Eukaryota</taxon>
        <taxon>Viridiplantae</taxon>
        <taxon>Streptophyta</taxon>
        <taxon>Embryophyta</taxon>
        <taxon>Tracheophyta</taxon>
        <taxon>Spermatophyta</taxon>
        <taxon>Magnoliopsida</taxon>
        <taxon>eudicotyledons</taxon>
        <taxon>Gunneridae</taxon>
        <taxon>Pentapetalae</taxon>
        <taxon>rosids</taxon>
        <taxon>malvids</taxon>
        <taxon>Brassicales</taxon>
        <taxon>Brassicaceae</taxon>
        <taxon>Camelineae</taxon>
        <taxon>Capsella</taxon>
    </lineage>
</organism>
<evidence type="ECO:0000259" key="2">
    <source>
        <dbReference type="PROSITE" id="PS50110"/>
    </source>
</evidence>
<dbReference type="Proteomes" id="UP000029121">
    <property type="component" value="Unassembled WGS sequence"/>
</dbReference>
<dbReference type="InterPro" id="IPR052048">
    <property type="entry name" value="ST_Response_Regulator"/>
</dbReference>
<dbReference type="PANTHER" id="PTHR43228">
    <property type="entry name" value="TWO-COMPONENT RESPONSE REGULATOR"/>
    <property type="match status" value="1"/>
</dbReference>
<reference evidence="4" key="1">
    <citation type="journal article" date="2013" name="Nat. Genet.">
        <title>The Capsella rubella genome and the genomic consequences of rapid mating system evolution.</title>
        <authorList>
            <person name="Slotte T."/>
            <person name="Hazzouri K.M."/>
            <person name="Agren J.A."/>
            <person name="Koenig D."/>
            <person name="Maumus F."/>
            <person name="Guo Y.L."/>
            <person name="Steige K."/>
            <person name="Platts A.E."/>
            <person name="Escobar J.S."/>
            <person name="Newman L.K."/>
            <person name="Wang W."/>
            <person name="Mandakova T."/>
            <person name="Vello E."/>
            <person name="Smith L.M."/>
            <person name="Henz S.R."/>
            <person name="Steffen J."/>
            <person name="Takuno S."/>
            <person name="Brandvain Y."/>
            <person name="Coop G."/>
            <person name="Andolfatto P."/>
            <person name="Hu T.T."/>
            <person name="Blanchette M."/>
            <person name="Clark R.M."/>
            <person name="Quesneville H."/>
            <person name="Nordborg M."/>
            <person name="Gaut B.S."/>
            <person name="Lysak M.A."/>
            <person name="Jenkins J."/>
            <person name="Grimwood J."/>
            <person name="Chapman J."/>
            <person name="Prochnik S."/>
            <person name="Shu S."/>
            <person name="Rokhsar D."/>
            <person name="Schmutz J."/>
            <person name="Weigel D."/>
            <person name="Wright S.I."/>
        </authorList>
    </citation>
    <scope>NUCLEOTIDE SEQUENCE [LARGE SCALE GENOMIC DNA]</scope>
    <source>
        <strain evidence="4">cv. Monte Gargano</strain>
    </source>
</reference>